<dbReference type="Pfam" id="PF08156">
    <property type="entry name" value="NOP5NT"/>
    <property type="match status" value="1"/>
</dbReference>
<feature type="compositionally biased region" description="Basic residues" evidence="9">
    <location>
        <begin position="524"/>
        <end position="536"/>
    </location>
</feature>
<keyword evidence="4" id="KW-0690">Ribosome biogenesis</keyword>
<organism evidence="11 12">
    <name type="scientific">Wallemia ichthyophaga</name>
    <dbReference type="NCBI Taxonomy" id="245174"/>
    <lineage>
        <taxon>Eukaryota</taxon>
        <taxon>Fungi</taxon>
        <taxon>Dikarya</taxon>
        <taxon>Basidiomycota</taxon>
        <taxon>Wallemiomycotina</taxon>
        <taxon>Wallemiomycetes</taxon>
        <taxon>Wallemiales</taxon>
        <taxon>Wallemiaceae</taxon>
        <taxon>Wallemia</taxon>
    </lineage>
</organism>
<evidence type="ECO:0000259" key="10">
    <source>
        <dbReference type="PROSITE" id="PS51358"/>
    </source>
</evidence>
<dbReference type="FunFam" id="1.10.287.4070:FF:000001">
    <property type="entry name" value="Probable Nucleolar protein 58"/>
    <property type="match status" value="1"/>
</dbReference>
<evidence type="ECO:0000256" key="9">
    <source>
        <dbReference type="SAM" id="MobiDB-lite"/>
    </source>
</evidence>
<dbReference type="AlphaFoldDB" id="A0A4T0J795"/>
<dbReference type="Proteomes" id="UP000310689">
    <property type="component" value="Unassembled WGS sequence"/>
</dbReference>
<keyword evidence="6" id="KW-0539">Nucleus</keyword>
<evidence type="ECO:0000256" key="8">
    <source>
        <dbReference type="ARBA" id="ARBA00024837"/>
    </source>
</evidence>
<dbReference type="GO" id="GO:0031428">
    <property type="term" value="C:box C/D methylation guide snoRNP complex"/>
    <property type="evidence" value="ECO:0007669"/>
    <property type="project" value="InterPro"/>
</dbReference>
<evidence type="ECO:0000256" key="6">
    <source>
        <dbReference type="ARBA" id="ARBA00023242"/>
    </source>
</evidence>
<dbReference type="InterPro" id="IPR012976">
    <property type="entry name" value="NOSIC"/>
</dbReference>
<dbReference type="Gene3D" id="1.10.246.90">
    <property type="entry name" value="Nop domain"/>
    <property type="match status" value="1"/>
</dbReference>
<gene>
    <name evidence="11" type="ORF">E3P86_01507</name>
</gene>
<evidence type="ECO:0000256" key="4">
    <source>
        <dbReference type="ARBA" id="ARBA00022517"/>
    </source>
</evidence>
<keyword evidence="7" id="KW-0687">Ribonucleoprotein</keyword>
<dbReference type="GO" id="GO:0032040">
    <property type="term" value="C:small-subunit processome"/>
    <property type="evidence" value="ECO:0007669"/>
    <property type="project" value="InterPro"/>
</dbReference>
<dbReference type="GO" id="GO:0006364">
    <property type="term" value="P:rRNA processing"/>
    <property type="evidence" value="ECO:0007669"/>
    <property type="project" value="UniProtKB-KW"/>
</dbReference>
<comment type="caution">
    <text evidence="11">The sequence shown here is derived from an EMBL/GenBank/DDBJ whole genome shotgun (WGS) entry which is preliminary data.</text>
</comment>
<comment type="similarity">
    <text evidence="2">Belongs to the NOP5/NOP56 family.</text>
</comment>
<dbReference type="SMART" id="SM00931">
    <property type="entry name" value="NOSIC"/>
    <property type="match status" value="1"/>
</dbReference>
<dbReference type="PROSITE" id="PS51358">
    <property type="entry name" value="NOP"/>
    <property type="match status" value="1"/>
</dbReference>
<keyword evidence="5" id="KW-0698">rRNA processing</keyword>
<dbReference type="InterPro" id="IPR012974">
    <property type="entry name" value="NOP58/56_N"/>
</dbReference>
<feature type="compositionally biased region" description="Basic and acidic residues" evidence="9">
    <location>
        <begin position="465"/>
        <end position="486"/>
    </location>
</feature>
<dbReference type="Pfam" id="PF01798">
    <property type="entry name" value="Nop"/>
    <property type="match status" value="1"/>
</dbReference>
<feature type="compositionally biased region" description="Polar residues" evidence="9">
    <location>
        <begin position="432"/>
        <end position="459"/>
    </location>
</feature>
<dbReference type="SUPFAM" id="SSF89124">
    <property type="entry name" value="Nop domain"/>
    <property type="match status" value="1"/>
</dbReference>
<dbReference type="FunFam" id="1.10.246.90:FF:000003">
    <property type="entry name" value="Nucleolar protein 58"/>
    <property type="match status" value="1"/>
</dbReference>
<evidence type="ECO:0000256" key="5">
    <source>
        <dbReference type="ARBA" id="ARBA00022552"/>
    </source>
</evidence>
<dbReference type="InterPro" id="IPR045056">
    <property type="entry name" value="Nop56/Nop58"/>
</dbReference>
<reference evidence="11 12" key="1">
    <citation type="submission" date="2019-03" db="EMBL/GenBank/DDBJ databases">
        <title>Sequencing 23 genomes of Wallemia ichthyophaga.</title>
        <authorList>
            <person name="Gostincar C."/>
        </authorList>
    </citation>
    <scope>NUCLEOTIDE SEQUENCE [LARGE SCALE GENOMIC DNA]</scope>
    <source>
        <strain evidence="11 12">EXF-6200</strain>
    </source>
</reference>
<dbReference type="InterPro" id="IPR002687">
    <property type="entry name" value="Nop_dom"/>
</dbReference>
<evidence type="ECO:0000256" key="1">
    <source>
        <dbReference type="ARBA" id="ARBA00004604"/>
    </source>
</evidence>
<feature type="region of interest" description="Disordered" evidence="9">
    <location>
        <begin position="413"/>
        <end position="536"/>
    </location>
</feature>
<comment type="function">
    <text evidence="8">Required for pre-18S rRNA processing. May bind microtubules.</text>
</comment>
<comment type="subcellular location">
    <subcellularLocation>
        <location evidence="1">Nucleus</location>
        <location evidence="1">Nucleolus</location>
    </subcellularLocation>
</comment>
<name>A0A4T0J795_WALIC</name>
<evidence type="ECO:0000256" key="2">
    <source>
        <dbReference type="ARBA" id="ARBA00009211"/>
    </source>
</evidence>
<dbReference type="InterPro" id="IPR042239">
    <property type="entry name" value="Nop_C"/>
</dbReference>
<dbReference type="PANTHER" id="PTHR10894:SF1">
    <property type="entry name" value="NUCLEOLAR PROTEIN 58"/>
    <property type="match status" value="1"/>
</dbReference>
<protein>
    <recommendedName>
        <fullName evidence="3">Nucleolar protein 58</fullName>
    </recommendedName>
</protein>
<evidence type="ECO:0000256" key="7">
    <source>
        <dbReference type="ARBA" id="ARBA00023274"/>
    </source>
</evidence>
<feature type="compositionally biased region" description="Basic and acidic residues" evidence="9">
    <location>
        <begin position="511"/>
        <end position="523"/>
    </location>
</feature>
<dbReference type="PANTHER" id="PTHR10894">
    <property type="entry name" value="NUCLEOLAR PROTEIN 5 NUCLEOLAR PROTEIN NOP5 NOP58"/>
    <property type="match status" value="1"/>
</dbReference>
<evidence type="ECO:0000313" key="11">
    <source>
        <dbReference type="EMBL" id="TIB38669.1"/>
    </source>
</evidence>
<dbReference type="Gene3D" id="1.10.287.4070">
    <property type="match status" value="1"/>
</dbReference>
<evidence type="ECO:0000313" key="12">
    <source>
        <dbReference type="Proteomes" id="UP000310689"/>
    </source>
</evidence>
<dbReference type="InterPro" id="IPR036070">
    <property type="entry name" value="Nop_dom_sf"/>
</dbReference>
<sequence length="536" mass="58960">MLILFETSLGVTLFKIKDGKLEDPDLHKEFASPDSASSVLKLKAIHKFNSTTEALEDITQLQDGKLSKSMKKFLQDNVADDKKSQNLAVMDPKLASTIAQKLNINVVSDSTTVDLFRGVRQQLPHLLNGIEQHDMDTMSLGLSHSLSRFKLRFSPDKVDVMVIQAIALLDDLDKELNIYAMRVKEWYGWHFPEMAKIISDNIAYAKIIKLAGFRTNIPSTDLSSLLPEDLEQAIKVAANISMGTEISDTDIEHILSLSEQVISIAAYRQELYDYLRNRMNAIAPNLTALVGELVGARLISHAGSLTTLAKYPASTVQILGAEKALFRALKTKHDTPKYGLIYHASLVGSAPQKLKGKMARMVATKTSLSSRLDALADAETKADMDSASIGIEQRASLESRLRALERSIGIQRTRNESDVGSKKQNKFDYDASNGNGTATYNSNTDNLLPTQPAQPSNDVQGADGLSDKERRKAEKKAAKAARKSEVGDAGEDSAAPSKKRSRDDDEDVDADSPKKESKEEKKARKEAKRAKKAAKE</sequence>
<evidence type="ECO:0000256" key="3">
    <source>
        <dbReference type="ARBA" id="ARBA00020379"/>
    </source>
</evidence>
<dbReference type="GO" id="GO:0030515">
    <property type="term" value="F:snoRNA binding"/>
    <property type="evidence" value="ECO:0007669"/>
    <property type="project" value="InterPro"/>
</dbReference>
<accession>A0A4T0J795</accession>
<proteinExistence type="inferred from homology"/>
<dbReference type="EMBL" id="SPOI01000053">
    <property type="protein sequence ID" value="TIB38669.1"/>
    <property type="molecule type" value="Genomic_DNA"/>
</dbReference>
<feature type="domain" description="Nop" evidence="10">
    <location>
        <begin position="282"/>
        <end position="406"/>
    </location>
</feature>
<feature type="compositionally biased region" description="Basic and acidic residues" evidence="9">
    <location>
        <begin position="413"/>
        <end position="429"/>
    </location>
</feature>